<dbReference type="InterPro" id="IPR010982">
    <property type="entry name" value="Lambda_DNA-bd_dom_sf"/>
</dbReference>
<dbReference type="PANTHER" id="PTHR30146:SF24">
    <property type="entry name" value="XYLOSE OPERON REGULATORY PROTEIN"/>
    <property type="match status" value="1"/>
</dbReference>
<dbReference type="SMART" id="SM00354">
    <property type="entry name" value="HTH_LACI"/>
    <property type="match status" value="1"/>
</dbReference>
<dbReference type="PRINTS" id="PR00036">
    <property type="entry name" value="HTHLACI"/>
</dbReference>
<evidence type="ECO:0000313" key="5">
    <source>
        <dbReference type="EMBL" id="ANE41632.1"/>
    </source>
</evidence>
<dbReference type="Gene3D" id="1.10.260.40">
    <property type="entry name" value="lambda repressor-like DNA-binding domains"/>
    <property type="match status" value="1"/>
</dbReference>
<dbReference type="OrthoDB" id="47944at2"/>
<dbReference type="SUPFAM" id="SSF53822">
    <property type="entry name" value="Periplasmic binding protein-like I"/>
    <property type="match status" value="1"/>
</dbReference>
<dbReference type="GO" id="GO:0003700">
    <property type="term" value="F:DNA-binding transcription factor activity"/>
    <property type="evidence" value="ECO:0007669"/>
    <property type="project" value="TreeGrafter"/>
</dbReference>
<sequence length="338" mass="38217">MPNIFDVAREAGVSIATVSRVLNGAKNVSEDTRRKVLRAIKHLGYKPMPSLRKASDLLYTIGVLLPDLRGYHYNEIAMAIEDYASKHNFEVMVSVPKMMPEVEKHVLDQFFKRKIDGVILCELLGGLNYIEPFIKSGVPIVALDYYIEEILCDSVNIDNISGALTALKYLYQNGHRKILFLRGPHYSPAAVQREKGIKKFLERHKDVEIYFSENEGYEPEHGYEGVMNHLKKYGKNFTAVFCINDWSAIGAMRALRELGLSIPEDVSIIGFDNAPYSEFLYPPLTTIHQPRWEMGQTAAQLLIERILGTGPKIHRNVVLPTKIVERASVKNISNAVVK</sequence>
<dbReference type="InterPro" id="IPR046335">
    <property type="entry name" value="LacI/GalR-like_sensor"/>
</dbReference>
<dbReference type="Proteomes" id="UP000077096">
    <property type="component" value="Chromosome"/>
</dbReference>
<protein>
    <submittedName>
        <fullName evidence="5">Alanine racemase</fullName>
    </submittedName>
</protein>
<evidence type="ECO:0000259" key="4">
    <source>
        <dbReference type="PROSITE" id="PS50932"/>
    </source>
</evidence>
<dbReference type="GO" id="GO:0000976">
    <property type="term" value="F:transcription cis-regulatory region binding"/>
    <property type="evidence" value="ECO:0007669"/>
    <property type="project" value="TreeGrafter"/>
</dbReference>
<dbReference type="SUPFAM" id="SSF47413">
    <property type="entry name" value="lambda repressor-like DNA-binding domains"/>
    <property type="match status" value="1"/>
</dbReference>
<name>A0A172T3W8_FERPE</name>
<gene>
    <name evidence="5" type="ORF">JM64_06425</name>
</gene>
<reference evidence="5 6" key="1">
    <citation type="submission" date="2014-08" db="EMBL/GenBank/DDBJ databases">
        <title>Fervidobacterium pennivorans DYC genome.</title>
        <authorList>
            <person name="Wushke S."/>
        </authorList>
    </citation>
    <scope>NUCLEOTIDE SEQUENCE [LARGE SCALE GENOMIC DNA]</scope>
    <source>
        <strain evidence="5 6">DYC</strain>
    </source>
</reference>
<accession>A0A172T3W8</accession>
<feature type="domain" description="HTH lacI-type" evidence="4">
    <location>
        <begin position="2"/>
        <end position="56"/>
    </location>
</feature>
<keyword evidence="3" id="KW-0804">Transcription</keyword>
<dbReference type="PANTHER" id="PTHR30146">
    <property type="entry name" value="LACI-RELATED TRANSCRIPTIONAL REPRESSOR"/>
    <property type="match status" value="1"/>
</dbReference>
<proteinExistence type="predicted"/>
<evidence type="ECO:0000256" key="2">
    <source>
        <dbReference type="ARBA" id="ARBA00023125"/>
    </source>
</evidence>
<dbReference type="AlphaFoldDB" id="A0A172T3W8"/>
<evidence type="ECO:0000256" key="3">
    <source>
        <dbReference type="ARBA" id="ARBA00023163"/>
    </source>
</evidence>
<dbReference type="Pfam" id="PF13377">
    <property type="entry name" value="Peripla_BP_3"/>
    <property type="match status" value="1"/>
</dbReference>
<evidence type="ECO:0000313" key="6">
    <source>
        <dbReference type="Proteomes" id="UP000077096"/>
    </source>
</evidence>
<dbReference type="PROSITE" id="PS00356">
    <property type="entry name" value="HTH_LACI_1"/>
    <property type="match status" value="1"/>
</dbReference>
<dbReference type="PATRIC" id="fig|93466.3.peg.1366"/>
<dbReference type="PROSITE" id="PS50932">
    <property type="entry name" value="HTH_LACI_2"/>
    <property type="match status" value="1"/>
</dbReference>
<dbReference type="InterPro" id="IPR000843">
    <property type="entry name" value="HTH_LacI"/>
</dbReference>
<dbReference type="Gene3D" id="3.40.50.2300">
    <property type="match status" value="2"/>
</dbReference>
<organism evidence="5 6">
    <name type="scientific">Fervidobacterium pennivorans</name>
    <dbReference type="NCBI Taxonomy" id="93466"/>
    <lineage>
        <taxon>Bacteria</taxon>
        <taxon>Thermotogati</taxon>
        <taxon>Thermotogota</taxon>
        <taxon>Thermotogae</taxon>
        <taxon>Thermotogales</taxon>
        <taxon>Fervidobacteriaceae</taxon>
        <taxon>Fervidobacterium</taxon>
    </lineage>
</organism>
<evidence type="ECO:0000256" key="1">
    <source>
        <dbReference type="ARBA" id="ARBA00023015"/>
    </source>
</evidence>
<dbReference type="CDD" id="cd01392">
    <property type="entry name" value="HTH_LacI"/>
    <property type="match status" value="1"/>
</dbReference>
<dbReference type="InterPro" id="IPR028082">
    <property type="entry name" value="Peripla_BP_I"/>
</dbReference>
<keyword evidence="1" id="KW-0805">Transcription regulation</keyword>
<dbReference type="EMBL" id="CP011393">
    <property type="protein sequence ID" value="ANE41632.1"/>
    <property type="molecule type" value="Genomic_DNA"/>
</dbReference>
<dbReference type="OMA" id="QGWYKAM"/>
<dbReference type="KEGG" id="fng:JM64_06425"/>
<keyword evidence="2" id="KW-0238">DNA-binding</keyword>
<dbReference type="Pfam" id="PF00356">
    <property type="entry name" value="LacI"/>
    <property type="match status" value="1"/>
</dbReference>